<dbReference type="GO" id="GO:0003677">
    <property type="term" value="F:DNA binding"/>
    <property type="evidence" value="ECO:0007669"/>
    <property type="project" value="InterPro"/>
</dbReference>
<dbReference type="InterPro" id="IPR036420">
    <property type="entry name" value="BRCT_dom_sf"/>
</dbReference>
<dbReference type="FunFam" id="3.40.50.300:FF:000395">
    <property type="entry name" value="Replication factor C subunit 1"/>
    <property type="match status" value="1"/>
</dbReference>
<evidence type="ECO:0000313" key="11">
    <source>
        <dbReference type="EMBL" id="KAF7730447.1"/>
    </source>
</evidence>
<dbReference type="GO" id="GO:0006281">
    <property type="term" value="P:DNA repair"/>
    <property type="evidence" value="ECO:0007669"/>
    <property type="project" value="InterPro"/>
</dbReference>
<feature type="compositionally biased region" description="Acidic residues" evidence="9">
    <location>
        <begin position="78"/>
        <end position="93"/>
    </location>
</feature>
<keyword evidence="6 8" id="KW-0067">ATP-binding</keyword>
<dbReference type="AlphaFoldDB" id="A0A8H7BXS7"/>
<dbReference type="PROSITE" id="PS50172">
    <property type="entry name" value="BRCT"/>
    <property type="match status" value="1"/>
</dbReference>
<dbReference type="InterPro" id="IPR027417">
    <property type="entry name" value="P-loop_NTPase"/>
</dbReference>
<evidence type="ECO:0000256" key="7">
    <source>
        <dbReference type="ARBA" id="ARBA00023242"/>
    </source>
</evidence>
<dbReference type="InterPro" id="IPR012178">
    <property type="entry name" value="RFC1"/>
</dbReference>
<feature type="domain" description="BRCT" evidence="10">
    <location>
        <begin position="179"/>
        <end position="260"/>
    </location>
</feature>
<dbReference type="InterPro" id="IPR013725">
    <property type="entry name" value="DNA_replication_fac_RFC1_C"/>
</dbReference>
<dbReference type="Gene3D" id="3.40.50.10190">
    <property type="entry name" value="BRCT domain"/>
    <property type="match status" value="1"/>
</dbReference>
<feature type="region of interest" description="Disordered" evidence="9">
    <location>
        <begin position="830"/>
        <end position="882"/>
    </location>
</feature>
<dbReference type="GO" id="GO:0005663">
    <property type="term" value="C:DNA replication factor C complex"/>
    <property type="evidence" value="ECO:0007669"/>
    <property type="project" value="InterPro"/>
</dbReference>
<keyword evidence="5 8" id="KW-0547">Nucleotide-binding</keyword>
<dbReference type="Gene3D" id="1.20.272.10">
    <property type="match status" value="1"/>
</dbReference>
<evidence type="ECO:0000256" key="6">
    <source>
        <dbReference type="ARBA" id="ARBA00022840"/>
    </source>
</evidence>
<sequence>MDITKYFAKKPAAKGSSNKSDEDFQPDPRAAKSKPAATPKKVKEEETTVDPKEFFSSSKERPKSKPKTKKAPVIHESNDDDDDDFEPIEEPTEKDDFAEKETKPKRKSATKKPKSSSEKPTKTDRKHKQITEPADQQEDVHVKETEEEGPLKKKGKSNFYQMMHREPPKALGTRPLPVGKPNCLSGYTFVISGEFETIDKSTTTDIIKRYGGRVTSAVSGKTTYLLRGRDAGATKTEKAKKLGTKIIDEDGFYQLVENAEEKESEFSLPKEAVPAASKSSSKSAEKQAASALKTSASTVSSTAAAAATAATATIPSSEAQLWTEKYKPKNVSEIMGNKELVKRIASWLEHWQTSLANDFKAGSDKEDILAYRGILISGPPGIGKTTTAHVVSESLGYEVLEFNASDVRSKKVLQEKITDMIDNRTMTEFFKGGTIQKDTKGKKIVLIMDEVDGMSSGDRGGGAELAALIRKTKIPIICICNDIRSPKVQPLVKVCYPAKFKRTPANQLRSRIMTIAFREKLQIDSNAIEELVHSTRNDIRQIINILATYRRNDAKMTYDDAKAIGKINEKSEQLTIFDVALELMSARSWQEKSLAERSNLYFQDAALAPLMIHENYTKSKPEKAIKLAKTGSPKEIECRELELAAKAARAIADGDLVDTMIHGSSQQYSLMPIHSVFSCVLPASYMEGSFAGNRCGFPQWLGQNSKATKYKKLLTDMQAGIRLQSSASKFEFRLSYVNTLSTRVFKYLEEERFDEAIELMDTYHLDRESLDIFSELEVGTTKKPLSKLSAKVKNAFTREYNKRSHPILFQTGGVPIVKPKEATVIEDLGEVEEEPQMLDDDEEEDLEEEENIEKDKLIKTNAKKRKAKAESSSGPSKKKAKK</sequence>
<dbReference type="Pfam" id="PF00533">
    <property type="entry name" value="BRCT"/>
    <property type="match status" value="1"/>
</dbReference>
<dbReference type="InterPro" id="IPR047854">
    <property type="entry name" value="RFC_lid"/>
</dbReference>
<reference evidence="11" key="1">
    <citation type="submission" date="2020-01" db="EMBL/GenBank/DDBJ databases">
        <title>Genome Sequencing of Three Apophysomyces-Like Fungal Strains Confirms a Novel Fungal Genus in the Mucoromycota with divergent Burkholderia-like Endosymbiotic Bacteria.</title>
        <authorList>
            <person name="Stajich J.E."/>
            <person name="Macias A.M."/>
            <person name="Carter-House D."/>
            <person name="Lovett B."/>
            <person name="Kasson L.R."/>
            <person name="Berry K."/>
            <person name="Grigoriev I."/>
            <person name="Chang Y."/>
            <person name="Spatafora J."/>
            <person name="Kasson M.T."/>
        </authorList>
    </citation>
    <scope>NUCLEOTIDE SEQUENCE</scope>
    <source>
        <strain evidence="11">NRRL A-21654</strain>
    </source>
</reference>
<comment type="caution">
    <text evidence="11">The sequence shown here is derived from an EMBL/GenBank/DDBJ whole genome shotgun (WGS) entry which is preliminary data.</text>
</comment>
<dbReference type="OrthoDB" id="446168at2759"/>
<dbReference type="SUPFAM" id="SSF52540">
    <property type="entry name" value="P-loop containing nucleoside triphosphate hydrolases"/>
    <property type="match status" value="1"/>
</dbReference>
<dbReference type="PANTHER" id="PTHR23389:SF6">
    <property type="entry name" value="REPLICATION FACTOR C SUBUNIT 1"/>
    <property type="match status" value="1"/>
</dbReference>
<dbReference type="Pfam" id="PF00004">
    <property type="entry name" value="AAA"/>
    <property type="match status" value="1"/>
</dbReference>
<evidence type="ECO:0000256" key="9">
    <source>
        <dbReference type="SAM" id="MobiDB-lite"/>
    </source>
</evidence>
<keyword evidence="4 8" id="KW-0235">DNA replication</keyword>
<dbReference type="InterPro" id="IPR008921">
    <property type="entry name" value="DNA_pol3_clamp-load_cplx_C"/>
</dbReference>
<feature type="compositionally biased region" description="Basic and acidic residues" evidence="9">
    <location>
        <begin position="41"/>
        <end position="63"/>
    </location>
</feature>
<evidence type="ECO:0000256" key="2">
    <source>
        <dbReference type="ARBA" id="ARBA00006116"/>
    </source>
</evidence>
<dbReference type="InterPro" id="IPR001357">
    <property type="entry name" value="BRCT_dom"/>
</dbReference>
<organism evidence="11 12">
    <name type="scientific">Apophysomyces ossiformis</name>
    <dbReference type="NCBI Taxonomy" id="679940"/>
    <lineage>
        <taxon>Eukaryota</taxon>
        <taxon>Fungi</taxon>
        <taxon>Fungi incertae sedis</taxon>
        <taxon>Mucoromycota</taxon>
        <taxon>Mucoromycotina</taxon>
        <taxon>Mucoromycetes</taxon>
        <taxon>Mucorales</taxon>
        <taxon>Mucorineae</taxon>
        <taxon>Mucoraceae</taxon>
        <taxon>Apophysomyces</taxon>
    </lineage>
</organism>
<keyword evidence="12" id="KW-1185">Reference proteome</keyword>
<evidence type="ECO:0000313" key="12">
    <source>
        <dbReference type="Proteomes" id="UP000605846"/>
    </source>
</evidence>
<dbReference type="GO" id="GO:0005634">
    <property type="term" value="C:nucleus"/>
    <property type="evidence" value="ECO:0007669"/>
    <property type="project" value="UniProtKB-SubCell"/>
</dbReference>
<dbReference type="InterPro" id="IPR003593">
    <property type="entry name" value="AAA+_ATPase"/>
</dbReference>
<name>A0A8H7BXS7_9FUNG</name>
<dbReference type="Pfam" id="PF25361">
    <property type="entry name" value="AAA_lid_RFC1"/>
    <property type="match status" value="1"/>
</dbReference>
<dbReference type="PIRSF" id="PIRSF036578">
    <property type="entry name" value="RFC1"/>
    <property type="match status" value="1"/>
</dbReference>
<dbReference type="CDD" id="cd00009">
    <property type="entry name" value="AAA"/>
    <property type="match status" value="1"/>
</dbReference>
<dbReference type="GO" id="GO:0016887">
    <property type="term" value="F:ATP hydrolysis activity"/>
    <property type="evidence" value="ECO:0007669"/>
    <property type="project" value="InterPro"/>
</dbReference>
<dbReference type="PANTHER" id="PTHR23389">
    <property type="entry name" value="CHROMOSOME TRANSMISSION FIDELITY FACTOR 18"/>
    <property type="match status" value="1"/>
</dbReference>
<dbReference type="EMBL" id="JABAYA010000016">
    <property type="protein sequence ID" value="KAF7730447.1"/>
    <property type="molecule type" value="Genomic_DNA"/>
</dbReference>
<accession>A0A8H7BXS7</accession>
<dbReference type="SMART" id="SM00292">
    <property type="entry name" value="BRCT"/>
    <property type="match status" value="1"/>
</dbReference>
<dbReference type="InterPro" id="IPR003959">
    <property type="entry name" value="ATPase_AAA_core"/>
</dbReference>
<comment type="subcellular location">
    <subcellularLocation>
        <location evidence="1 8">Nucleus</location>
    </subcellularLocation>
</comment>
<protein>
    <recommendedName>
        <fullName evidence="3 8">Replication factor C subunit 1</fullName>
    </recommendedName>
</protein>
<feature type="compositionally biased region" description="Acidic residues" evidence="9">
    <location>
        <begin position="830"/>
        <end position="852"/>
    </location>
</feature>
<dbReference type="GO" id="GO:0006271">
    <property type="term" value="P:DNA strand elongation involved in DNA replication"/>
    <property type="evidence" value="ECO:0007669"/>
    <property type="project" value="UniProtKB-ARBA"/>
</dbReference>
<evidence type="ECO:0000256" key="3">
    <source>
        <dbReference type="ARBA" id="ARBA00020401"/>
    </source>
</evidence>
<dbReference type="Gene3D" id="1.10.8.60">
    <property type="match status" value="1"/>
</dbReference>
<dbReference type="Gene3D" id="3.40.50.300">
    <property type="entry name" value="P-loop containing nucleotide triphosphate hydrolases"/>
    <property type="match status" value="1"/>
</dbReference>
<feature type="region of interest" description="Disordered" evidence="9">
    <location>
        <begin position="1"/>
        <end position="160"/>
    </location>
</feature>
<dbReference type="FunFam" id="1.10.8.60:FF:000021">
    <property type="entry name" value="Replication factor C subunit 1"/>
    <property type="match status" value="1"/>
</dbReference>
<evidence type="ECO:0000259" key="10">
    <source>
        <dbReference type="PROSITE" id="PS50172"/>
    </source>
</evidence>
<proteinExistence type="inferred from homology"/>
<dbReference type="Pfam" id="PF08519">
    <property type="entry name" value="RFC1"/>
    <property type="match status" value="1"/>
</dbReference>
<dbReference type="SUPFAM" id="SSF48019">
    <property type="entry name" value="post-AAA+ oligomerization domain-like"/>
    <property type="match status" value="1"/>
</dbReference>
<dbReference type="SMART" id="SM00382">
    <property type="entry name" value="AAA"/>
    <property type="match status" value="1"/>
</dbReference>
<dbReference type="CDD" id="cd18140">
    <property type="entry name" value="HLD_clamp_RFC"/>
    <property type="match status" value="1"/>
</dbReference>
<dbReference type="GO" id="GO:0005524">
    <property type="term" value="F:ATP binding"/>
    <property type="evidence" value="ECO:0007669"/>
    <property type="project" value="UniProtKB-UniRule"/>
</dbReference>
<dbReference type="GO" id="GO:0003689">
    <property type="term" value="F:DNA clamp loader activity"/>
    <property type="evidence" value="ECO:0007669"/>
    <property type="project" value="UniProtKB-UniRule"/>
</dbReference>
<gene>
    <name evidence="11" type="ORF">EC973_002254</name>
</gene>
<dbReference type="Proteomes" id="UP000605846">
    <property type="component" value="Unassembled WGS sequence"/>
</dbReference>
<evidence type="ECO:0000256" key="8">
    <source>
        <dbReference type="PIRNR" id="PIRNR036578"/>
    </source>
</evidence>
<comment type="similarity">
    <text evidence="2 8">Belongs to the activator 1 large subunit family.</text>
</comment>
<evidence type="ECO:0000256" key="5">
    <source>
        <dbReference type="ARBA" id="ARBA00022741"/>
    </source>
</evidence>
<feature type="compositionally biased region" description="Basic residues" evidence="9">
    <location>
        <begin position="103"/>
        <end position="114"/>
    </location>
</feature>
<evidence type="ECO:0000256" key="1">
    <source>
        <dbReference type="ARBA" id="ARBA00004123"/>
    </source>
</evidence>
<dbReference type="FunFam" id="3.40.50.10190:FF:000001">
    <property type="entry name" value="Replication factor C subunit 1"/>
    <property type="match status" value="1"/>
</dbReference>
<keyword evidence="7 8" id="KW-0539">Nucleus</keyword>
<dbReference type="SUPFAM" id="SSF52113">
    <property type="entry name" value="BRCT domain"/>
    <property type="match status" value="1"/>
</dbReference>
<evidence type="ECO:0000256" key="4">
    <source>
        <dbReference type="ARBA" id="ARBA00022705"/>
    </source>
</evidence>